<feature type="transmembrane region" description="Helical" evidence="2">
    <location>
        <begin position="20"/>
        <end position="40"/>
    </location>
</feature>
<keyword evidence="2" id="KW-0812">Transmembrane</keyword>
<keyword evidence="2" id="KW-1133">Transmembrane helix</keyword>
<keyword evidence="2" id="KW-0472">Membrane</keyword>
<dbReference type="Proteomes" id="UP000093000">
    <property type="component" value="Unassembled WGS sequence"/>
</dbReference>
<accession>A0A1C7MZ04</accession>
<feature type="compositionally biased region" description="Basic and acidic residues" evidence="1">
    <location>
        <begin position="45"/>
        <end position="56"/>
    </location>
</feature>
<dbReference type="InParanoid" id="A0A1C7MZ04"/>
<feature type="compositionally biased region" description="Polar residues" evidence="1">
    <location>
        <begin position="57"/>
        <end position="73"/>
    </location>
</feature>
<name>A0A1C7MZ04_9FUNG</name>
<evidence type="ECO:0000256" key="2">
    <source>
        <dbReference type="SAM" id="Phobius"/>
    </source>
</evidence>
<sequence length="474" mass="55562">MTAYTLLEQPSRRNLPKRQWQILIVAVSALLVVLFLASLYKGQEEAETKPSSKHDSTPLSHTPLDTTQPPLRSISFNLSSSNQTHYIDLDRYPLEDQLVQLFGNQTILPSLQHILEGSKNDWLNNKQQADCAQYPLPYPLLRQITQDYLPSLQDQDDFFNVPVKLTQPFVLLPHPNKWLTGQSICIRVVVPYQNKSQDDPYRLMYRPYDQNHQQLTSPWWDTMMTYLVDRHNASIPIHMQPWTGHRILRERARQLNHADPQLPEWARLRADLIYERERLHIYEATVSLKPGQWQFKGLLEFVEGRYNFEFGPVTPYEPLDLPVLPKGHDRWQIVEQAPIESDLDAWMAHKRLPLCQGMHHPGRWLPLPQNLTQSERQQVAVLRNNKYWAPFTCRYRYLSYEAFNRCASNRYAEGMDLYGDSNMRRSIKKFLSHGQWCKDWDKHVTHPLLPDELKPVVQHLDKRAPPTPTPPPPP</sequence>
<dbReference type="OrthoDB" id="2104804at2759"/>
<organism evidence="3 4">
    <name type="scientific">Choanephora cucurbitarum</name>
    <dbReference type="NCBI Taxonomy" id="101091"/>
    <lineage>
        <taxon>Eukaryota</taxon>
        <taxon>Fungi</taxon>
        <taxon>Fungi incertae sedis</taxon>
        <taxon>Mucoromycota</taxon>
        <taxon>Mucoromycotina</taxon>
        <taxon>Mucoromycetes</taxon>
        <taxon>Mucorales</taxon>
        <taxon>Mucorineae</taxon>
        <taxon>Choanephoraceae</taxon>
        <taxon>Choanephoroideae</taxon>
        <taxon>Choanephora</taxon>
    </lineage>
</organism>
<reference evidence="3 4" key="1">
    <citation type="submission" date="2016-03" db="EMBL/GenBank/DDBJ databases">
        <title>Choanephora cucurbitarum.</title>
        <authorList>
            <person name="Min B."/>
            <person name="Park H."/>
            <person name="Park J.-H."/>
            <person name="Shin H.-D."/>
            <person name="Choi I.-G."/>
        </authorList>
    </citation>
    <scope>NUCLEOTIDE SEQUENCE [LARGE SCALE GENOMIC DNA]</scope>
    <source>
        <strain evidence="3 4">KUS-F28377</strain>
    </source>
</reference>
<proteinExistence type="predicted"/>
<keyword evidence="4" id="KW-1185">Reference proteome</keyword>
<dbReference type="EMBL" id="LUGH01001111">
    <property type="protein sequence ID" value="OBZ81646.1"/>
    <property type="molecule type" value="Genomic_DNA"/>
</dbReference>
<evidence type="ECO:0000313" key="4">
    <source>
        <dbReference type="Proteomes" id="UP000093000"/>
    </source>
</evidence>
<dbReference type="AlphaFoldDB" id="A0A1C7MZ04"/>
<protein>
    <submittedName>
        <fullName evidence="3">Uncharacterized protein</fullName>
    </submittedName>
</protein>
<comment type="caution">
    <text evidence="3">The sequence shown here is derived from an EMBL/GenBank/DDBJ whole genome shotgun (WGS) entry which is preliminary data.</text>
</comment>
<evidence type="ECO:0000313" key="3">
    <source>
        <dbReference type="EMBL" id="OBZ81646.1"/>
    </source>
</evidence>
<feature type="region of interest" description="Disordered" evidence="1">
    <location>
        <begin position="45"/>
        <end position="73"/>
    </location>
</feature>
<feature type="non-terminal residue" evidence="3">
    <location>
        <position position="474"/>
    </location>
</feature>
<evidence type="ECO:0000256" key="1">
    <source>
        <dbReference type="SAM" id="MobiDB-lite"/>
    </source>
</evidence>
<gene>
    <name evidence="3" type="ORF">A0J61_10304</name>
</gene>